<gene>
    <name evidence="9" type="ORF">V6256_03610</name>
</gene>
<evidence type="ECO:0000256" key="7">
    <source>
        <dbReference type="ARBA" id="ARBA00023033"/>
    </source>
</evidence>
<evidence type="ECO:0000256" key="5">
    <source>
        <dbReference type="ARBA" id="ARBA00022827"/>
    </source>
</evidence>
<dbReference type="EMBL" id="JBAKAZ010000008">
    <property type="protein sequence ID" value="MEL0628686.1"/>
    <property type="molecule type" value="Genomic_DNA"/>
</dbReference>
<dbReference type="RefSeq" id="WP_341596695.1">
    <property type="nucleotide sequence ID" value="NZ_JBAKAZ010000008.1"/>
</dbReference>
<proteinExistence type="inferred from homology"/>
<comment type="cofactor">
    <cofactor evidence="1">
        <name>FAD</name>
        <dbReference type="ChEBI" id="CHEBI:57692"/>
    </cofactor>
</comment>
<dbReference type="PANTHER" id="PTHR43876:SF10">
    <property type="entry name" value="3-DEMETHOXYUBIQUINOL 3-HYDROXYLASE"/>
    <property type="match status" value="1"/>
</dbReference>
<evidence type="ECO:0000256" key="4">
    <source>
        <dbReference type="ARBA" id="ARBA00022630"/>
    </source>
</evidence>
<dbReference type="Pfam" id="PF01494">
    <property type="entry name" value="FAD_binding_3"/>
    <property type="match status" value="1"/>
</dbReference>
<dbReference type="GO" id="GO:0004497">
    <property type="term" value="F:monooxygenase activity"/>
    <property type="evidence" value="ECO:0007669"/>
    <property type="project" value="UniProtKB-KW"/>
</dbReference>
<evidence type="ECO:0000256" key="1">
    <source>
        <dbReference type="ARBA" id="ARBA00001974"/>
    </source>
</evidence>
<reference evidence="9 10" key="1">
    <citation type="submission" date="2024-02" db="EMBL/GenBank/DDBJ databases">
        <title>Bacteria isolated from the canopy kelp, Nereocystis luetkeana.</title>
        <authorList>
            <person name="Pfister C.A."/>
            <person name="Younker I.T."/>
            <person name="Light S.H."/>
        </authorList>
    </citation>
    <scope>NUCLEOTIDE SEQUENCE [LARGE SCALE GENOMIC DNA]</scope>
    <source>
        <strain evidence="9 10">TI.1.05</strain>
    </source>
</reference>
<dbReference type="InterPro" id="IPR051205">
    <property type="entry name" value="UbiH/COQ6_monooxygenase"/>
</dbReference>
<evidence type="ECO:0000256" key="6">
    <source>
        <dbReference type="ARBA" id="ARBA00023002"/>
    </source>
</evidence>
<keyword evidence="4" id="KW-0285">Flavoprotein</keyword>
<accession>A0ABU9GN19</accession>
<comment type="caution">
    <text evidence="9">The sequence shown here is derived from an EMBL/GenBank/DDBJ whole genome shotgun (WGS) entry which is preliminary data.</text>
</comment>
<keyword evidence="5" id="KW-0274">FAD</keyword>
<protein>
    <submittedName>
        <fullName evidence="9">FAD-dependent monooxygenase</fullName>
    </submittedName>
</protein>
<dbReference type="PANTHER" id="PTHR43876">
    <property type="entry name" value="UBIQUINONE BIOSYNTHESIS MONOOXYGENASE COQ6, MITOCHONDRIAL"/>
    <property type="match status" value="1"/>
</dbReference>
<sequence length="386" mass="43630">MANREIIVVGGGLVGALAALLLAKQGDTLHLIEKSTFSMPENDAFFDLRVSAFSEQSKNLLEQAGVWADIPLDRLCAYRGLHTWEKGSQKLIFSSDDIGSEQLGYITENRWIQAVLWQRLQQLPNVNLYENSEVLNIAQDEQQVTVQLLEQKEIKGDLLLACDGANSGVRRYLQMPVTSWDYRQHCLLINITTNTSQQAVTWQEFRETGPCAFLPLAGNHASLVWYHSPQKIKYLQGLTNRQLKQAILSDFAPLDFDFEVHDKGAFPLARNHAKHYYKNRVVLLGDAAHTINPLAGQGVNLGFKDVQCLVELLTQCSDLSMSEILKRYQRQRRPANLVMQTGMDVFYKVSKSDSEIVRVLRKSFLGIAQQSGEVKNRVMRYAMGIN</sequence>
<evidence type="ECO:0000313" key="10">
    <source>
        <dbReference type="Proteomes" id="UP001369082"/>
    </source>
</evidence>
<dbReference type="NCBIfam" id="TIGR01988">
    <property type="entry name" value="Ubi-OHases"/>
    <property type="match status" value="1"/>
</dbReference>
<keyword evidence="6" id="KW-0560">Oxidoreductase</keyword>
<dbReference type="InterPro" id="IPR036188">
    <property type="entry name" value="FAD/NAD-bd_sf"/>
</dbReference>
<keyword evidence="10" id="KW-1185">Reference proteome</keyword>
<dbReference type="SUPFAM" id="SSF51905">
    <property type="entry name" value="FAD/NAD(P)-binding domain"/>
    <property type="match status" value="1"/>
</dbReference>
<evidence type="ECO:0000256" key="3">
    <source>
        <dbReference type="ARBA" id="ARBA00005349"/>
    </source>
</evidence>
<evidence type="ECO:0000256" key="2">
    <source>
        <dbReference type="ARBA" id="ARBA00004749"/>
    </source>
</evidence>
<evidence type="ECO:0000259" key="8">
    <source>
        <dbReference type="Pfam" id="PF01494"/>
    </source>
</evidence>
<dbReference type="Gene3D" id="3.50.50.60">
    <property type="entry name" value="FAD/NAD(P)-binding domain"/>
    <property type="match status" value="2"/>
</dbReference>
<dbReference type="InterPro" id="IPR002938">
    <property type="entry name" value="FAD-bd"/>
</dbReference>
<dbReference type="Proteomes" id="UP001369082">
    <property type="component" value="Unassembled WGS sequence"/>
</dbReference>
<name>A0ABU9GN19_9GAMM</name>
<organism evidence="9 10">
    <name type="scientific">Psychromonas aquatilis</name>
    <dbReference type="NCBI Taxonomy" id="2005072"/>
    <lineage>
        <taxon>Bacteria</taxon>
        <taxon>Pseudomonadati</taxon>
        <taxon>Pseudomonadota</taxon>
        <taxon>Gammaproteobacteria</taxon>
        <taxon>Alteromonadales</taxon>
        <taxon>Psychromonadaceae</taxon>
        <taxon>Psychromonas</taxon>
    </lineage>
</organism>
<comment type="pathway">
    <text evidence="2">Cofactor biosynthesis; ubiquinone biosynthesis.</text>
</comment>
<dbReference type="InterPro" id="IPR010971">
    <property type="entry name" value="UbiH/COQ6"/>
</dbReference>
<comment type="similarity">
    <text evidence="3">Belongs to the UbiH/COQ6 family.</text>
</comment>
<keyword evidence="7 9" id="KW-0503">Monooxygenase</keyword>
<dbReference type="PRINTS" id="PR00420">
    <property type="entry name" value="RNGMNOXGNASE"/>
</dbReference>
<evidence type="ECO:0000313" key="9">
    <source>
        <dbReference type="EMBL" id="MEL0628686.1"/>
    </source>
</evidence>
<feature type="domain" description="FAD-binding" evidence="8">
    <location>
        <begin position="5"/>
        <end position="335"/>
    </location>
</feature>